<evidence type="ECO:0000256" key="4">
    <source>
        <dbReference type="ARBA" id="ARBA00022617"/>
    </source>
</evidence>
<evidence type="ECO:0008006" key="12">
    <source>
        <dbReference type="Google" id="ProtNLM"/>
    </source>
</evidence>
<dbReference type="GO" id="GO:0020037">
    <property type="term" value="F:heme binding"/>
    <property type="evidence" value="ECO:0007669"/>
    <property type="project" value="InterPro"/>
</dbReference>
<evidence type="ECO:0000256" key="9">
    <source>
        <dbReference type="PIRSR" id="PIRSR602401-1"/>
    </source>
</evidence>
<dbReference type="EMBL" id="NHYE01001421">
    <property type="protein sequence ID" value="PPQ95600.1"/>
    <property type="molecule type" value="Genomic_DNA"/>
</dbReference>
<dbReference type="GO" id="GO:0016705">
    <property type="term" value="F:oxidoreductase activity, acting on paired donors, with incorporation or reduction of molecular oxygen"/>
    <property type="evidence" value="ECO:0007669"/>
    <property type="project" value="InterPro"/>
</dbReference>
<keyword evidence="7 9" id="KW-0408">Iron</keyword>
<dbReference type="Pfam" id="PF00067">
    <property type="entry name" value="p450"/>
    <property type="match status" value="3"/>
</dbReference>
<gene>
    <name evidence="10" type="ORF">CVT26_008629</name>
</gene>
<name>A0A409XXV6_9AGAR</name>
<dbReference type="GO" id="GO:0004497">
    <property type="term" value="F:monooxygenase activity"/>
    <property type="evidence" value="ECO:0007669"/>
    <property type="project" value="UniProtKB-KW"/>
</dbReference>
<evidence type="ECO:0000313" key="11">
    <source>
        <dbReference type="Proteomes" id="UP000284706"/>
    </source>
</evidence>
<evidence type="ECO:0000256" key="2">
    <source>
        <dbReference type="ARBA" id="ARBA00005179"/>
    </source>
</evidence>
<dbReference type="PRINTS" id="PR00463">
    <property type="entry name" value="EP450I"/>
</dbReference>
<dbReference type="Proteomes" id="UP000284706">
    <property type="component" value="Unassembled WGS sequence"/>
</dbReference>
<dbReference type="InterPro" id="IPR001128">
    <property type="entry name" value="Cyt_P450"/>
</dbReference>
<comment type="cofactor">
    <cofactor evidence="1 9">
        <name>heme</name>
        <dbReference type="ChEBI" id="CHEBI:30413"/>
    </cofactor>
</comment>
<comment type="similarity">
    <text evidence="3">Belongs to the cytochrome P450 family.</text>
</comment>
<evidence type="ECO:0000256" key="3">
    <source>
        <dbReference type="ARBA" id="ARBA00010617"/>
    </source>
</evidence>
<dbReference type="InterPro" id="IPR050364">
    <property type="entry name" value="Cytochrome_P450_fung"/>
</dbReference>
<evidence type="ECO:0000256" key="6">
    <source>
        <dbReference type="ARBA" id="ARBA00023002"/>
    </source>
</evidence>
<evidence type="ECO:0000256" key="5">
    <source>
        <dbReference type="ARBA" id="ARBA00022723"/>
    </source>
</evidence>
<keyword evidence="11" id="KW-1185">Reference proteome</keyword>
<feature type="binding site" description="axial binding residue" evidence="9">
    <location>
        <position position="449"/>
    </location>
    <ligand>
        <name>heme</name>
        <dbReference type="ChEBI" id="CHEBI:30413"/>
    </ligand>
    <ligandPart>
        <name>Fe</name>
        <dbReference type="ChEBI" id="CHEBI:18248"/>
    </ligandPart>
</feature>
<sequence>MSTYLLALAGLLLGVLVVKLLALRVIYSRARAPYPPGPKPKPIVGNALDFPTPSDKAHEVYMRWGEECQSDIVFASAFGQNVLILNKLEDADELLDRRARLYTDRPVIPILPLFVVCSPIKRVSSHRSQCTRMGRDWNMPLYQYGKKWRFHRQICQQNFRAEAARSYHPLLLRKTHEMTLITSLGTTRCCPYQFRWRPCTANDVKTFEDPCITAAEEGTALGATLLYPGATWVNVFPVLAKLPVPTWLPGASTWRVCDRVKELAKVAENIPFEFVKKGMEDGTARDSFMLRFLQKKEHYGASAEEEEAVRNIATTTISLTYSFYYLMAVHPKIQRKAQEEIDRVIGSTRLPNLDDRPALPYIEAIYRELLRFAPPLPIALPHGATEDDHYKGYFIPKGTIVFGNVWAMTRDEDVYPEPSLFKPERFLDQNGCINDDKHILAYGFGRRICVGKHIASATMWIVIASVLACFKIEKKKDKYGNDVEMNHDFIDNGPTRHVEDCGCWTAHSTFDIFSDRHKGEYQCSFVPRMPFIKQLLEELHQLRDVDLFACILLSVLIIKSFKLWASSRARAPYPPGPVPKPVIGNALDFPGPYEKAYEIYMRWGEECQSDLVFGSALGQNVLVLNKLEDADELLDRRARLYSDRPIIPVTQLMDWEWIVPIFRYGKRWRLHRQICQQNFRAAAVRGYHPLLERKARELCKQFLLDPQNFSQHNKLYVLSTDHGYIPVLRSQLRTSISIPMAAMYGYEVNSLEDPCIAAAEEGLLLGSALLFPGATWINVFPILARLPIPTWLPGASTWRICERVKELAKVAERIPYEFVKKGMEEGTASDSLILKLLQKKEHHGISPEEEEATRNVATTVYSDIQKRAQDEIDRVIGQTRLPKLDDTCLFFHTGKDGGFTGRFNFRAEAARRYHPLLMRKTHEMCLRFLKDPDNFSQHNKMSVLLCILSYFCVSLLKSLSISLPMASMYGYEVKSFDDPCITAAEEGIRLGATVLYPGATWINVIPILAKIPVPTWLPGASTWRTCKRVKELAAVAERIPYESVRKGLEEGTATDSFMLRFLQKKEDHGASLEEEEATRNIATTVYSGTSPQDGNFPQRLIGYTAASDTTISLTYSFYYLMAIHPEIQENAQAEIDRVIGQTRLPTLEDRPSLPYIEAIYRELLRFAPPIPLALPHGLIEDDYYKGYYIPKGMAMTRDEDVYHEASLFKPERFLDENGCINDDKRILAYGFGRRICAGKHLGSATMWIVIASILACFEVGRKKDEFGDDIKISDDFIDNGPTRQATHKSKYQCSFEPRTAFVKQLLEESMN</sequence>
<keyword evidence="8" id="KW-0503">Monooxygenase</keyword>
<dbReference type="Gene3D" id="1.10.630.10">
    <property type="entry name" value="Cytochrome P450"/>
    <property type="match status" value="3"/>
</dbReference>
<keyword evidence="6" id="KW-0560">Oxidoreductase</keyword>
<dbReference type="GO" id="GO:0005506">
    <property type="term" value="F:iron ion binding"/>
    <property type="evidence" value="ECO:0007669"/>
    <property type="project" value="InterPro"/>
</dbReference>
<dbReference type="PANTHER" id="PTHR46300:SF5">
    <property type="entry name" value="CYTOCHROME P450"/>
    <property type="match status" value="1"/>
</dbReference>
<evidence type="ECO:0000313" key="10">
    <source>
        <dbReference type="EMBL" id="PPQ95600.1"/>
    </source>
</evidence>
<evidence type="ECO:0000256" key="7">
    <source>
        <dbReference type="ARBA" id="ARBA00023004"/>
    </source>
</evidence>
<proteinExistence type="inferred from homology"/>
<dbReference type="InParanoid" id="A0A409XXV6"/>
<comment type="caution">
    <text evidence="10">The sequence shown here is derived from an EMBL/GenBank/DDBJ whole genome shotgun (WGS) entry which is preliminary data.</text>
</comment>
<keyword evidence="4 9" id="KW-0349">Heme</keyword>
<dbReference type="PANTHER" id="PTHR46300">
    <property type="entry name" value="P450, PUTATIVE (EUROFUNG)-RELATED-RELATED"/>
    <property type="match status" value="1"/>
</dbReference>
<reference evidence="10 11" key="1">
    <citation type="journal article" date="2018" name="Evol. Lett.">
        <title>Horizontal gene cluster transfer increased hallucinogenic mushroom diversity.</title>
        <authorList>
            <person name="Reynolds H.T."/>
            <person name="Vijayakumar V."/>
            <person name="Gluck-Thaler E."/>
            <person name="Korotkin H.B."/>
            <person name="Matheny P.B."/>
            <person name="Slot J.C."/>
        </authorList>
    </citation>
    <scope>NUCLEOTIDE SEQUENCE [LARGE SCALE GENOMIC DNA]</scope>
    <source>
        <strain evidence="10 11">SRW20</strain>
    </source>
</reference>
<dbReference type="InterPro" id="IPR002401">
    <property type="entry name" value="Cyt_P450_E_grp-I"/>
</dbReference>
<dbReference type="STRING" id="231916.A0A409XXV6"/>
<evidence type="ECO:0000256" key="8">
    <source>
        <dbReference type="ARBA" id="ARBA00023033"/>
    </source>
</evidence>
<dbReference type="CDD" id="cd11065">
    <property type="entry name" value="CYP64-like"/>
    <property type="match status" value="1"/>
</dbReference>
<organism evidence="10 11">
    <name type="scientific">Gymnopilus dilepis</name>
    <dbReference type="NCBI Taxonomy" id="231916"/>
    <lineage>
        <taxon>Eukaryota</taxon>
        <taxon>Fungi</taxon>
        <taxon>Dikarya</taxon>
        <taxon>Basidiomycota</taxon>
        <taxon>Agaricomycotina</taxon>
        <taxon>Agaricomycetes</taxon>
        <taxon>Agaricomycetidae</taxon>
        <taxon>Agaricales</taxon>
        <taxon>Agaricineae</taxon>
        <taxon>Hymenogastraceae</taxon>
        <taxon>Gymnopilus</taxon>
    </lineage>
</organism>
<accession>A0A409XXV6</accession>
<keyword evidence="5 9" id="KW-0479">Metal-binding</keyword>
<dbReference type="OrthoDB" id="2919035at2759"/>
<dbReference type="InterPro" id="IPR036396">
    <property type="entry name" value="Cyt_P450_sf"/>
</dbReference>
<protein>
    <recommendedName>
        <fullName evidence="12">Cytochrome P450</fullName>
    </recommendedName>
</protein>
<dbReference type="SUPFAM" id="SSF48264">
    <property type="entry name" value="Cytochrome P450"/>
    <property type="match status" value="3"/>
</dbReference>
<evidence type="ECO:0000256" key="1">
    <source>
        <dbReference type="ARBA" id="ARBA00001971"/>
    </source>
</evidence>
<comment type="pathway">
    <text evidence="2">Secondary metabolite biosynthesis.</text>
</comment>